<accession>X1FMX2</accession>
<dbReference type="GO" id="GO:0005829">
    <property type="term" value="C:cytosol"/>
    <property type="evidence" value="ECO:0007669"/>
    <property type="project" value="TreeGrafter"/>
</dbReference>
<organism evidence="3">
    <name type="scientific">marine sediment metagenome</name>
    <dbReference type="NCBI Taxonomy" id="412755"/>
    <lineage>
        <taxon>unclassified sequences</taxon>
        <taxon>metagenomes</taxon>
        <taxon>ecological metagenomes</taxon>
    </lineage>
</organism>
<dbReference type="PANTHER" id="PTHR46797">
    <property type="entry name" value="HTH-TYPE TRANSCRIPTIONAL REGULATOR"/>
    <property type="match status" value="1"/>
</dbReference>
<dbReference type="Gene3D" id="1.10.260.40">
    <property type="entry name" value="lambda repressor-like DNA-binding domains"/>
    <property type="match status" value="1"/>
</dbReference>
<reference evidence="3" key="1">
    <citation type="journal article" date="2014" name="Front. Microbiol.">
        <title>High frequency of phylogenetically diverse reductive dehalogenase-homologous genes in deep subseafloor sedimentary metagenomes.</title>
        <authorList>
            <person name="Kawai M."/>
            <person name="Futagami T."/>
            <person name="Toyoda A."/>
            <person name="Takaki Y."/>
            <person name="Nishi S."/>
            <person name="Hori S."/>
            <person name="Arai W."/>
            <person name="Tsubouchi T."/>
            <person name="Morono Y."/>
            <person name="Uchiyama I."/>
            <person name="Ito T."/>
            <person name="Fujiyama A."/>
            <person name="Inagaki F."/>
            <person name="Takami H."/>
        </authorList>
    </citation>
    <scope>NUCLEOTIDE SEQUENCE</scope>
    <source>
        <strain evidence="3">Expedition CK06-06</strain>
    </source>
</reference>
<evidence type="ECO:0000313" key="3">
    <source>
        <dbReference type="EMBL" id="GAH33870.1"/>
    </source>
</evidence>
<dbReference type="Pfam" id="PF01381">
    <property type="entry name" value="HTH_3"/>
    <property type="match status" value="1"/>
</dbReference>
<proteinExistence type="predicted"/>
<dbReference type="AlphaFoldDB" id="X1FMX2"/>
<sequence length="155" mass="17692">MTDNRNDFVKMLKQKRIMAELTLHQLSVASGVSASHLGRIERGERYPSARILRKLATPLGFEESELFTLADYMTPPTKVEEPHGTRLDPYVAKVLSEEPVEIQRTVIGILIILKSMTKGSSNIEFREYAHRKYPKLDEDIITMIEDIIKHPQSEG</sequence>
<dbReference type="PANTHER" id="PTHR46797:SF1">
    <property type="entry name" value="METHYLPHOSPHONATE SYNTHASE"/>
    <property type="match status" value="1"/>
</dbReference>
<dbReference type="CDD" id="cd00093">
    <property type="entry name" value="HTH_XRE"/>
    <property type="match status" value="1"/>
</dbReference>
<gene>
    <name evidence="3" type="ORF">S03H2_15508</name>
</gene>
<dbReference type="EMBL" id="BARU01007889">
    <property type="protein sequence ID" value="GAH33870.1"/>
    <property type="molecule type" value="Genomic_DNA"/>
</dbReference>
<dbReference type="PROSITE" id="PS50943">
    <property type="entry name" value="HTH_CROC1"/>
    <property type="match status" value="1"/>
</dbReference>
<dbReference type="GO" id="GO:0003700">
    <property type="term" value="F:DNA-binding transcription factor activity"/>
    <property type="evidence" value="ECO:0007669"/>
    <property type="project" value="TreeGrafter"/>
</dbReference>
<name>X1FMX2_9ZZZZ</name>
<dbReference type="SUPFAM" id="SSF47413">
    <property type="entry name" value="lambda repressor-like DNA-binding domains"/>
    <property type="match status" value="1"/>
</dbReference>
<dbReference type="InterPro" id="IPR050807">
    <property type="entry name" value="TransReg_Diox_bact_type"/>
</dbReference>
<dbReference type="InterPro" id="IPR010982">
    <property type="entry name" value="Lambda_DNA-bd_dom_sf"/>
</dbReference>
<dbReference type="SMART" id="SM00530">
    <property type="entry name" value="HTH_XRE"/>
    <property type="match status" value="1"/>
</dbReference>
<feature type="domain" description="HTH cro/C1-type" evidence="2">
    <location>
        <begin position="12"/>
        <end position="66"/>
    </location>
</feature>
<dbReference type="InterPro" id="IPR001387">
    <property type="entry name" value="Cro/C1-type_HTH"/>
</dbReference>
<protein>
    <recommendedName>
        <fullName evidence="2">HTH cro/C1-type domain-containing protein</fullName>
    </recommendedName>
</protein>
<evidence type="ECO:0000256" key="1">
    <source>
        <dbReference type="ARBA" id="ARBA00023125"/>
    </source>
</evidence>
<keyword evidence="1" id="KW-0238">DNA-binding</keyword>
<evidence type="ECO:0000259" key="2">
    <source>
        <dbReference type="PROSITE" id="PS50943"/>
    </source>
</evidence>
<comment type="caution">
    <text evidence="3">The sequence shown here is derived from an EMBL/GenBank/DDBJ whole genome shotgun (WGS) entry which is preliminary data.</text>
</comment>
<dbReference type="GO" id="GO:0003677">
    <property type="term" value="F:DNA binding"/>
    <property type="evidence" value="ECO:0007669"/>
    <property type="project" value="UniProtKB-KW"/>
</dbReference>